<proteinExistence type="predicted"/>
<dbReference type="GO" id="GO:0005930">
    <property type="term" value="C:axoneme"/>
    <property type="evidence" value="ECO:0007669"/>
    <property type="project" value="UniProtKB-SubCell"/>
</dbReference>
<reference evidence="3 4" key="1">
    <citation type="journal article" date="2009" name="Science">
        <title>Green evolution and dynamic adaptations revealed by genomes of the marine picoeukaryotes Micromonas.</title>
        <authorList>
            <person name="Worden A.Z."/>
            <person name="Lee J.H."/>
            <person name="Mock T."/>
            <person name="Rouze P."/>
            <person name="Simmons M.P."/>
            <person name="Aerts A.L."/>
            <person name="Allen A.E."/>
            <person name="Cuvelier M.L."/>
            <person name="Derelle E."/>
            <person name="Everett M.V."/>
            <person name="Foulon E."/>
            <person name="Grimwood J."/>
            <person name="Gundlach H."/>
            <person name="Henrissat B."/>
            <person name="Napoli C."/>
            <person name="McDonald S.M."/>
            <person name="Parker M.S."/>
            <person name="Rombauts S."/>
            <person name="Salamov A."/>
            <person name="Von Dassow P."/>
            <person name="Badger J.H."/>
            <person name="Coutinho P.M."/>
            <person name="Demir E."/>
            <person name="Dubchak I."/>
            <person name="Gentemann C."/>
            <person name="Eikrem W."/>
            <person name="Gready J.E."/>
            <person name="John U."/>
            <person name="Lanier W."/>
            <person name="Lindquist E.A."/>
            <person name="Lucas S."/>
            <person name="Mayer K.F."/>
            <person name="Moreau H."/>
            <person name="Not F."/>
            <person name="Otillar R."/>
            <person name="Panaud O."/>
            <person name="Pangilinan J."/>
            <person name="Paulsen I."/>
            <person name="Piegu B."/>
            <person name="Poliakov A."/>
            <person name="Robbens S."/>
            <person name="Schmutz J."/>
            <person name="Toulza E."/>
            <person name="Wyss T."/>
            <person name="Zelensky A."/>
            <person name="Zhou K."/>
            <person name="Armbrust E.V."/>
            <person name="Bhattacharya D."/>
            <person name="Goodenough U.W."/>
            <person name="Van de Peer Y."/>
            <person name="Grigoriev I.V."/>
        </authorList>
    </citation>
    <scope>NUCLEOTIDE SEQUENCE [LARGE SCALE GENOMIC DNA]</scope>
    <source>
        <strain evidence="3 4">CCMP1545</strain>
    </source>
</reference>
<dbReference type="SMART" id="SM00367">
    <property type="entry name" value="LRR_CC"/>
    <property type="match status" value="10"/>
</dbReference>
<comment type="subcellular location">
    <subcellularLocation>
        <location evidence="1">Cytoplasm</location>
        <location evidence="1">Cytoskeleton</location>
        <location evidence="1">Cilium axoneme</location>
    </subcellularLocation>
</comment>
<dbReference type="OrthoDB" id="567075at2759"/>
<organism evidence="4">
    <name type="scientific">Micromonas pusilla (strain CCMP1545)</name>
    <name type="common">Picoplanktonic green alga</name>
    <dbReference type="NCBI Taxonomy" id="564608"/>
    <lineage>
        <taxon>Eukaryota</taxon>
        <taxon>Viridiplantae</taxon>
        <taxon>Chlorophyta</taxon>
        <taxon>Mamiellophyceae</taxon>
        <taxon>Mamiellales</taxon>
        <taxon>Mamiellaceae</taxon>
        <taxon>Micromonas</taxon>
    </lineage>
</organism>
<dbReference type="SUPFAM" id="SSF52047">
    <property type="entry name" value="RNI-like"/>
    <property type="match status" value="1"/>
</dbReference>
<dbReference type="InterPro" id="IPR006553">
    <property type="entry name" value="Leu-rich_rpt_Cys-con_subtyp"/>
</dbReference>
<dbReference type="PANTHER" id="PTHR13318:SF190">
    <property type="entry name" value="PARTNER OF PAIRED, ISOFORM B"/>
    <property type="match status" value="1"/>
</dbReference>
<name>C1N3Y9_MICPC</name>
<evidence type="ECO:0000256" key="1">
    <source>
        <dbReference type="ARBA" id="ARBA00004430"/>
    </source>
</evidence>
<dbReference type="AlphaFoldDB" id="C1N3Y9"/>
<dbReference type="InterPro" id="IPR032675">
    <property type="entry name" value="LRR_dom_sf"/>
</dbReference>
<feature type="non-terminal residue" evidence="3">
    <location>
        <position position="1"/>
    </location>
</feature>
<dbReference type="GeneID" id="9688139"/>
<dbReference type="EMBL" id="GG663746">
    <property type="protein sequence ID" value="EEH53275.1"/>
    <property type="molecule type" value="Genomic_DNA"/>
</dbReference>
<evidence type="ECO:0000313" key="3">
    <source>
        <dbReference type="EMBL" id="EEH53275.1"/>
    </source>
</evidence>
<dbReference type="InterPro" id="IPR057207">
    <property type="entry name" value="FBXL15_LRR"/>
</dbReference>
<dbReference type="eggNOG" id="KOG1947">
    <property type="taxonomic scope" value="Eukaryota"/>
</dbReference>
<dbReference type="Pfam" id="PF13516">
    <property type="entry name" value="LRR_6"/>
    <property type="match status" value="2"/>
</dbReference>
<dbReference type="KEGG" id="mpp:MICPUCDRAFT_21247"/>
<sequence>LPPDLAQRVFDVLARANELTVDALGRFEGCFLSDASGLDANVVTDAFLAALRDVATSLSRIDLTGCDALTSGGLRSNFPCCARMTIVNVSECAGVDDDALAAMASATHLKSFFCEGNDAVTGSGVRHLASLTSLRELSFERCARLREGMCHLAGLRNLRSLNLGWCGKLSAKETSRALTPFFPASASAPRSTPIELSLARTGANADTARALGQLAGRLVALNVSGCAMNDDALHFLGGLINLRSLSLERCRVSDVGVRQLCGLRDLRELNLGYTRVTNDGVLALAPLTELRVVNLDSLGDVGDAGMEVARRWEKLESLCVSDTGVGDGGVRKLKSCARLRDLNLGYTNVTDDGLEHLEDMTSLRNLNLDSRLITDDGVRHLANLGALTAIDLFGAKISDEGASRLFKCTPKLERLELCGGSLTNVGVKRIAEHCKGMKTLNIGRNAKITDDCVDDVVTMRELTSLNLAFSKITSDGVRKLAALPCLTSLAIKGCESVSLAAVERLKREAPALRTVGFSI</sequence>
<gene>
    <name evidence="3" type="ORF">MICPUCDRAFT_21247</name>
</gene>
<dbReference type="RefSeq" id="XP_003062456.1">
    <property type="nucleotide sequence ID" value="XM_003062410.1"/>
</dbReference>
<evidence type="ECO:0000259" key="2">
    <source>
        <dbReference type="Pfam" id="PF25372"/>
    </source>
</evidence>
<dbReference type="InterPro" id="IPR001611">
    <property type="entry name" value="Leu-rich_rpt"/>
</dbReference>
<dbReference type="GO" id="GO:0019005">
    <property type="term" value="C:SCF ubiquitin ligase complex"/>
    <property type="evidence" value="ECO:0007669"/>
    <property type="project" value="TreeGrafter"/>
</dbReference>
<keyword evidence="4" id="KW-1185">Reference proteome</keyword>
<dbReference type="SUPFAM" id="SSF52058">
    <property type="entry name" value="L domain-like"/>
    <property type="match status" value="1"/>
</dbReference>
<evidence type="ECO:0000313" key="4">
    <source>
        <dbReference type="Proteomes" id="UP000001876"/>
    </source>
</evidence>
<dbReference type="Gene3D" id="3.80.10.10">
    <property type="entry name" value="Ribonuclease Inhibitor"/>
    <property type="match status" value="3"/>
</dbReference>
<protein>
    <submittedName>
        <fullName evidence="3">Predicted protein</fullName>
    </submittedName>
</protein>
<dbReference type="GO" id="GO:0031146">
    <property type="term" value="P:SCF-dependent proteasomal ubiquitin-dependent protein catabolic process"/>
    <property type="evidence" value="ECO:0007669"/>
    <property type="project" value="TreeGrafter"/>
</dbReference>
<dbReference type="STRING" id="564608.C1N3Y9"/>
<accession>C1N3Y9</accession>
<dbReference type="Pfam" id="PF25372">
    <property type="entry name" value="DUF7885"/>
    <property type="match status" value="1"/>
</dbReference>
<dbReference type="PANTHER" id="PTHR13318">
    <property type="entry name" value="PARTNER OF PAIRED, ISOFORM B-RELATED"/>
    <property type="match status" value="1"/>
</dbReference>
<dbReference type="Proteomes" id="UP000001876">
    <property type="component" value="Unassembled WGS sequence"/>
</dbReference>
<feature type="domain" description="F-box/LRR-repeat protein 15-like leucin rich repeat" evidence="2">
    <location>
        <begin position="269"/>
        <end position="428"/>
    </location>
</feature>
<dbReference type="OMA" id="YCDHISD"/>